<proteinExistence type="inferred from homology"/>
<dbReference type="PROSITE" id="PS01282">
    <property type="entry name" value="BIR_REPEAT_1"/>
    <property type="match status" value="2"/>
</dbReference>
<evidence type="ECO:0000259" key="9">
    <source>
        <dbReference type="PROSITE" id="PS50089"/>
    </source>
</evidence>
<feature type="region of interest" description="Disordered" evidence="8">
    <location>
        <begin position="1"/>
        <end position="24"/>
    </location>
</feature>
<evidence type="ECO:0000256" key="2">
    <source>
        <dbReference type="ARBA" id="ARBA00006672"/>
    </source>
</evidence>
<evidence type="ECO:0000313" key="11">
    <source>
        <dbReference type="RefSeq" id="XP_006814869.1"/>
    </source>
</evidence>
<dbReference type="InterPro" id="IPR013083">
    <property type="entry name" value="Znf_RING/FYVE/PHD"/>
</dbReference>
<dbReference type="PANTHER" id="PTHR10044">
    <property type="entry name" value="INHIBITOR OF APOPTOSIS"/>
    <property type="match status" value="1"/>
</dbReference>
<evidence type="ECO:0000256" key="6">
    <source>
        <dbReference type="ARBA" id="ARBA00022833"/>
    </source>
</evidence>
<dbReference type="Gene3D" id="1.10.1170.10">
    <property type="entry name" value="Inhibitor Of Apoptosis Protein (2mihbC-IAP-1), Chain A"/>
    <property type="match status" value="3"/>
</dbReference>
<keyword evidence="5 7" id="KW-0479">Metal-binding</keyword>
<dbReference type="CDD" id="cd16510">
    <property type="entry name" value="RING-HC_IAPs"/>
    <property type="match status" value="1"/>
</dbReference>
<keyword evidence="10" id="KW-1185">Reference proteome</keyword>
<dbReference type="GeneID" id="100378904"/>
<feature type="compositionally biased region" description="Acidic residues" evidence="8">
    <location>
        <begin position="546"/>
        <end position="556"/>
    </location>
</feature>
<feature type="compositionally biased region" description="Polar residues" evidence="8">
    <location>
        <begin position="209"/>
        <end position="218"/>
    </location>
</feature>
<feature type="compositionally biased region" description="Basic and acidic residues" evidence="8">
    <location>
        <begin position="1"/>
        <end position="12"/>
    </location>
</feature>
<dbReference type="PROSITE" id="PS50143">
    <property type="entry name" value="BIR_REPEAT_2"/>
    <property type="match status" value="3"/>
</dbReference>
<feature type="region of interest" description="Disordered" evidence="8">
    <location>
        <begin position="311"/>
        <end position="376"/>
    </location>
</feature>
<dbReference type="Gene3D" id="1.10.8.10">
    <property type="entry name" value="DNA helicase RuvA subunit, C-terminal domain"/>
    <property type="match status" value="1"/>
</dbReference>
<comment type="subcellular location">
    <subcellularLocation>
        <location evidence="1">Cytoplasm</location>
    </subcellularLocation>
</comment>
<dbReference type="SMART" id="SM00238">
    <property type="entry name" value="BIR"/>
    <property type="match status" value="3"/>
</dbReference>
<dbReference type="InterPro" id="IPR048875">
    <property type="entry name" value="BIRC2-3-like_UBA"/>
</dbReference>
<dbReference type="InterPro" id="IPR001841">
    <property type="entry name" value="Znf_RING"/>
</dbReference>
<dbReference type="Pfam" id="PF13920">
    <property type="entry name" value="zf-C3HC4_3"/>
    <property type="match status" value="1"/>
</dbReference>
<dbReference type="Pfam" id="PF00653">
    <property type="entry name" value="BIR"/>
    <property type="match status" value="3"/>
</dbReference>
<keyword evidence="3" id="KW-0963">Cytoplasm</keyword>
<dbReference type="PROSITE" id="PS50089">
    <property type="entry name" value="ZF_RING_2"/>
    <property type="match status" value="1"/>
</dbReference>
<evidence type="ECO:0000256" key="7">
    <source>
        <dbReference type="PROSITE-ProRule" id="PRU00175"/>
    </source>
</evidence>
<keyword evidence="6" id="KW-0862">Zinc</keyword>
<evidence type="ECO:0000256" key="4">
    <source>
        <dbReference type="ARBA" id="ARBA00022703"/>
    </source>
</evidence>
<reference evidence="11" key="1">
    <citation type="submission" date="2025-08" db="UniProtKB">
        <authorList>
            <consortium name="RefSeq"/>
        </authorList>
    </citation>
    <scope>IDENTIFICATION</scope>
    <source>
        <tissue evidence="11">Testes</tissue>
    </source>
</reference>
<dbReference type="CDD" id="cd00022">
    <property type="entry name" value="BIR"/>
    <property type="match status" value="3"/>
</dbReference>
<feature type="region of interest" description="Disordered" evidence="8">
    <location>
        <begin position="546"/>
        <end position="585"/>
    </location>
</feature>
<dbReference type="RefSeq" id="XP_006814869.1">
    <property type="nucleotide sequence ID" value="XM_006814806.1"/>
</dbReference>
<dbReference type="CDD" id="cd14321">
    <property type="entry name" value="UBA_IAPs"/>
    <property type="match status" value="1"/>
</dbReference>
<evidence type="ECO:0000313" key="10">
    <source>
        <dbReference type="Proteomes" id="UP000694865"/>
    </source>
</evidence>
<name>A0ABM0M4C8_SACKO</name>
<keyword evidence="4" id="KW-0053">Apoptosis</keyword>
<evidence type="ECO:0000256" key="8">
    <source>
        <dbReference type="SAM" id="MobiDB-lite"/>
    </source>
</evidence>
<dbReference type="Proteomes" id="UP000694865">
    <property type="component" value="Unplaced"/>
</dbReference>
<dbReference type="Pfam" id="PF21290">
    <property type="entry name" value="UBA_BIRC2-3"/>
    <property type="match status" value="1"/>
</dbReference>
<evidence type="ECO:0000256" key="3">
    <source>
        <dbReference type="ARBA" id="ARBA00022490"/>
    </source>
</evidence>
<dbReference type="InterPro" id="IPR050784">
    <property type="entry name" value="IAP"/>
</dbReference>
<feature type="compositionally biased region" description="Basic residues" evidence="8">
    <location>
        <begin position="188"/>
        <end position="199"/>
    </location>
</feature>
<dbReference type="Gene3D" id="3.30.40.10">
    <property type="entry name" value="Zinc/RING finger domain, C3HC4 (zinc finger)"/>
    <property type="match status" value="1"/>
</dbReference>
<dbReference type="PANTHER" id="PTHR10044:SF139">
    <property type="entry name" value="DEATH-ASSOCIATED INHIBITOR OF APOPTOSIS 2"/>
    <property type="match status" value="1"/>
</dbReference>
<protein>
    <submittedName>
        <fullName evidence="11">Baculoviral IAP repeat-containing protein 2-like</fullName>
    </submittedName>
</protein>
<dbReference type="InterPro" id="IPR001370">
    <property type="entry name" value="BIR_rpt"/>
</dbReference>
<organism evidence="10 11">
    <name type="scientific">Saccoglossus kowalevskii</name>
    <name type="common">Acorn worm</name>
    <dbReference type="NCBI Taxonomy" id="10224"/>
    <lineage>
        <taxon>Eukaryota</taxon>
        <taxon>Metazoa</taxon>
        <taxon>Hemichordata</taxon>
        <taxon>Enteropneusta</taxon>
        <taxon>Harrimaniidae</taxon>
        <taxon>Saccoglossus</taxon>
    </lineage>
</organism>
<feature type="compositionally biased region" description="Polar residues" evidence="8">
    <location>
        <begin position="13"/>
        <end position="24"/>
    </location>
</feature>
<evidence type="ECO:0000256" key="5">
    <source>
        <dbReference type="ARBA" id="ARBA00022771"/>
    </source>
</evidence>
<dbReference type="SUPFAM" id="SSF57924">
    <property type="entry name" value="Inhibitor of apoptosis (IAP) repeat"/>
    <property type="match status" value="3"/>
</dbReference>
<feature type="domain" description="RING-type" evidence="9">
    <location>
        <begin position="623"/>
        <end position="658"/>
    </location>
</feature>
<accession>A0ABM0M4C8</accession>
<keyword evidence="5 7" id="KW-0863">Zinc-finger</keyword>
<feature type="region of interest" description="Disordered" evidence="8">
    <location>
        <begin position="154"/>
        <end position="222"/>
    </location>
</feature>
<feature type="compositionally biased region" description="Polar residues" evidence="8">
    <location>
        <begin position="330"/>
        <end position="369"/>
    </location>
</feature>
<evidence type="ECO:0000256" key="1">
    <source>
        <dbReference type="ARBA" id="ARBA00004496"/>
    </source>
</evidence>
<gene>
    <name evidence="11" type="primary">LOC100378904</name>
</gene>
<comment type="similarity">
    <text evidence="2">Belongs to the IAP family.</text>
</comment>
<sequence>MECQKQFDDDCQLKSSTSNSDELSTNIQIGDSNVMHVNDASEGACYIPSIDESDGTKSWKDEKLKLHVEDFPVDMNSEAIRLASYRTWPHSSPVNPSALARAGMFYTGNGDMVECFSCHGQIKEWDFGDTAMGEHKRLFPDCAFVNGKNTNNIPLIKPPSDGSLSSTGIGNGTTGKENGDNTGEGPKKGKKKKKKKKKKKDDEDEDEAATTTEGSSIYNMDDDPLLQEANRVLKSEYKRLLTYIYWPKNAAVLPEDLSRAGFYYCGSDDRAQCFSCSGILKNWSPGDVPMVEHRRYFPNCPFIRGLEVGNEPMRTSRTGTEYDDLPRPSKTPSATLQARRTENLDTSAEQTARYTSNSEVQQPGTQNQARHPEYSEERTRIATYTNWSENVVVSPVDLAKAGFYYTGVKDNVKCFYCDGGLRNWEPTDEPWIEHARWFPKCAFVLQQRGSVFMKYVTSQYPQPYEPHLPADTHQYVEEIQQPRPQVQPRANVNDVMRSDLVQVVMDMGYDRQLIKNSIKRKIRQTGESFSTTHELLLAVWDYEASGEQEDEDEDDYPPPPRKLPGEKVPDEPLGGNKLSDSTESRILKPPPAFLAAVEEPPSGPVTAETLQRQLEDIIDEKRCKVCMDRDRCMLFQPCRHVVTCEICSAALRECPICRKTIKSTVKIYMS</sequence>